<evidence type="ECO:0000256" key="3">
    <source>
        <dbReference type="ARBA" id="ARBA00022723"/>
    </source>
</evidence>
<dbReference type="PANTHER" id="PTHR24287">
    <property type="entry name" value="P450, PUTATIVE (EUROFUNG)-RELATED"/>
    <property type="match status" value="1"/>
</dbReference>
<evidence type="ECO:0000256" key="7">
    <source>
        <dbReference type="RuleBase" id="RU000461"/>
    </source>
</evidence>
<dbReference type="GO" id="GO:0020037">
    <property type="term" value="F:heme binding"/>
    <property type="evidence" value="ECO:0007669"/>
    <property type="project" value="InterPro"/>
</dbReference>
<dbReference type="GO" id="GO:0005506">
    <property type="term" value="F:iron ion binding"/>
    <property type="evidence" value="ECO:0007669"/>
    <property type="project" value="InterPro"/>
</dbReference>
<dbReference type="OrthoDB" id="1470350at2759"/>
<dbReference type="InterPro" id="IPR002974">
    <property type="entry name" value="Cyt_P450_E_CYP52_ascomycetes"/>
</dbReference>
<evidence type="ECO:0000256" key="4">
    <source>
        <dbReference type="ARBA" id="ARBA00023002"/>
    </source>
</evidence>
<dbReference type="Gene3D" id="1.10.630.10">
    <property type="entry name" value="Cytochrome P450"/>
    <property type="match status" value="1"/>
</dbReference>
<keyword evidence="6 7" id="KW-0503">Monooxygenase</keyword>
<evidence type="ECO:0000313" key="9">
    <source>
        <dbReference type="Proteomes" id="UP000696280"/>
    </source>
</evidence>
<comment type="cofactor">
    <cofactor evidence="1">
        <name>heme</name>
        <dbReference type="ChEBI" id="CHEBI:30413"/>
    </cofactor>
</comment>
<keyword evidence="5 7" id="KW-0408">Iron</keyword>
<evidence type="ECO:0000256" key="6">
    <source>
        <dbReference type="ARBA" id="ARBA00023033"/>
    </source>
</evidence>
<dbReference type="PROSITE" id="PS00086">
    <property type="entry name" value="CYTOCHROME_P450"/>
    <property type="match status" value="1"/>
</dbReference>
<dbReference type="GO" id="GO:0016712">
    <property type="term" value="F:oxidoreductase activity, acting on paired donors, with incorporation or reduction of molecular oxygen, reduced flavin or flavoprotein as one donor, and incorporation of one atom of oxygen"/>
    <property type="evidence" value="ECO:0007669"/>
    <property type="project" value="InterPro"/>
</dbReference>
<evidence type="ECO:0000313" key="8">
    <source>
        <dbReference type="EMBL" id="CAG8957827.1"/>
    </source>
</evidence>
<evidence type="ECO:0000256" key="2">
    <source>
        <dbReference type="ARBA" id="ARBA00010617"/>
    </source>
</evidence>
<protein>
    <submittedName>
        <fullName evidence="8">Uncharacterized protein</fullName>
    </submittedName>
</protein>
<dbReference type="InterPro" id="IPR036396">
    <property type="entry name" value="Cyt_P450_sf"/>
</dbReference>
<dbReference type="AlphaFoldDB" id="A0A9N9L5C7"/>
<dbReference type="CDD" id="cd11063">
    <property type="entry name" value="CYP52"/>
    <property type="match status" value="1"/>
</dbReference>
<dbReference type="InterPro" id="IPR047146">
    <property type="entry name" value="Cyt_P450_E_CYP52_fungi"/>
</dbReference>
<proteinExistence type="inferred from homology"/>
<dbReference type="PRINTS" id="PR01239">
    <property type="entry name" value="EP450IICYP52"/>
</dbReference>
<reference evidence="8" key="1">
    <citation type="submission" date="2021-07" db="EMBL/GenBank/DDBJ databases">
        <authorList>
            <person name="Durling M."/>
        </authorList>
    </citation>
    <scope>NUCLEOTIDE SEQUENCE</scope>
</reference>
<name>A0A9N9L5C7_9HELO</name>
<sequence>MESIGKQSSVTWLFVAIVAYGIFRLTDSYLEYRPPPSLVKRWPLGIEWLRKIWLFNGEGRLLDFFVSVAKKYEPINNVSQHLLFGPRAFHVMCPANVDLRHFHLTKEELADQIQDYGFGPRREVFDPLLGNGIFTQDGAPWKHSRELLRKQFVRAQYRNLDNFREHVDNLLAQIPFDTVVDLQPLFFSFTLDTTTAFLFGTSTYSLRAGINQGTENKVFADSFSIAQGGLSTRFRIIPFHKLYRPKWFREACSNVHRFVDKYIEEDMSKSNEDESQNGFIAQVAKESATKKDLRDQLLNVLLAGRDTTACCLSWTFRLLIRNDMVMEKLRKEISSIMGTSAHPTREQIKRMPYLSCVIKESLRLYPPVPSNNRTAIRTTRLPTGGGPDGKSPILVRKGEMVTYGQYVISRLESVFGEDASEFHPERWENGRLADVGYAYFPFSGGPRQCLGEDFALSKFAHLSYHILRMDELLLSKYFGADRLV</sequence>
<comment type="similarity">
    <text evidence="2 7">Belongs to the cytochrome P450 family.</text>
</comment>
<keyword evidence="4 7" id="KW-0560">Oxidoreductase</keyword>
<dbReference type="Proteomes" id="UP000696280">
    <property type="component" value="Unassembled WGS sequence"/>
</dbReference>
<keyword evidence="7" id="KW-0349">Heme</keyword>
<dbReference type="InterPro" id="IPR001128">
    <property type="entry name" value="Cyt_P450"/>
</dbReference>
<keyword evidence="3 7" id="KW-0479">Metal-binding</keyword>
<accession>A0A9N9L5C7</accession>
<organism evidence="8 9">
    <name type="scientific">Hymenoscyphus fraxineus</name>
    <dbReference type="NCBI Taxonomy" id="746836"/>
    <lineage>
        <taxon>Eukaryota</taxon>
        <taxon>Fungi</taxon>
        <taxon>Dikarya</taxon>
        <taxon>Ascomycota</taxon>
        <taxon>Pezizomycotina</taxon>
        <taxon>Leotiomycetes</taxon>
        <taxon>Helotiales</taxon>
        <taxon>Helotiaceae</taxon>
        <taxon>Hymenoscyphus</taxon>
    </lineage>
</organism>
<keyword evidence="9" id="KW-1185">Reference proteome</keyword>
<dbReference type="SUPFAM" id="SSF48264">
    <property type="entry name" value="Cytochrome P450"/>
    <property type="match status" value="1"/>
</dbReference>
<gene>
    <name evidence="8" type="ORF">HYFRA_00000167</name>
</gene>
<dbReference type="PANTHER" id="PTHR24287:SF18">
    <property type="entry name" value="CYTOCHROME P450 MONOOXYGENASE APDE-RELATED"/>
    <property type="match status" value="1"/>
</dbReference>
<dbReference type="Pfam" id="PF00067">
    <property type="entry name" value="p450"/>
    <property type="match status" value="1"/>
</dbReference>
<comment type="caution">
    <text evidence="8">The sequence shown here is derived from an EMBL/GenBank/DDBJ whole genome shotgun (WGS) entry which is preliminary data.</text>
</comment>
<evidence type="ECO:0000256" key="5">
    <source>
        <dbReference type="ARBA" id="ARBA00023004"/>
    </source>
</evidence>
<dbReference type="PRINTS" id="PR00385">
    <property type="entry name" value="P450"/>
</dbReference>
<evidence type="ECO:0000256" key="1">
    <source>
        <dbReference type="ARBA" id="ARBA00001971"/>
    </source>
</evidence>
<dbReference type="EMBL" id="CAJVRL010000081">
    <property type="protein sequence ID" value="CAG8957827.1"/>
    <property type="molecule type" value="Genomic_DNA"/>
</dbReference>
<dbReference type="InterPro" id="IPR017972">
    <property type="entry name" value="Cyt_P450_CS"/>
</dbReference>